<dbReference type="InterPro" id="IPR005199">
    <property type="entry name" value="Glyco_hydro_79"/>
</dbReference>
<gene>
    <name evidence="3" type="ORF">V1264_019804</name>
</gene>
<dbReference type="GO" id="GO:0005615">
    <property type="term" value="C:extracellular space"/>
    <property type="evidence" value="ECO:0007669"/>
    <property type="project" value="TreeGrafter"/>
</dbReference>
<dbReference type="Gene3D" id="3.20.20.80">
    <property type="entry name" value="Glycosidases"/>
    <property type="match status" value="1"/>
</dbReference>
<comment type="caution">
    <text evidence="3">The sequence shown here is derived from an EMBL/GenBank/DDBJ whole genome shotgun (WGS) entry which is preliminary data.</text>
</comment>
<keyword evidence="4" id="KW-1185">Reference proteome</keyword>
<evidence type="ECO:0000256" key="2">
    <source>
        <dbReference type="SAM" id="SignalP"/>
    </source>
</evidence>
<dbReference type="GO" id="GO:0016798">
    <property type="term" value="F:hydrolase activity, acting on glycosyl bonds"/>
    <property type="evidence" value="ECO:0007669"/>
    <property type="project" value="InterPro"/>
</dbReference>
<proteinExistence type="inferred from homology"/>
<organism evidence="3 4">
    <name type="scientific">Littorina saxatilis</name>
    <dbReference type="NCBI Taxonomy" id="31220"/>
    <lineage>
        <taxon>Eukaryota</taxon>
        <taxon>Metazoa</taxon>
        <taxon>Spiralia</taxon>
        <taxon>Lophotrochozoa</taxon>
        <taxon>Mollusca</taxon>
        <taxon>Gastropoda</taxon>
        <taxon>Caenogastropoda</taxon>
        <taxon>Littorinimorpha</taxon>
        <taxon>Littorinoidea</taxon>
        <taxon>Littorinidae</taxon>
        <taxon>Littorina</taxon>
    </lineage>
</organism>
<sequence>MKLTALLLSLACLPLALPLTNAAERATVTVNVYQSTSTIGSRFVGVTIDAWHAQVNWNGFPFSSKKVVNLAKAMAPNILRLGGTAADNLTYDMSANAPAYHGYSSIFTPKPWEAINQFVENVGWDFIMDLNALKRNADGSWNPDNARELLQFSAHRNYTIAGFELGNEYDIYEYKYGKALTPAQLAKDIASLQKLLKQFPAYYSSYIIGPEVANTKTETFQGFLAAGGAKVVYASGFHHYYYPDTDADPNRFTSIDTMDSFVTSSLLPMTAQSRAVDPDLPIWLSETSTTWSGGVPHVADRFIAGFLWLDKLGLCALHGVETVLRQDLYGETYALLDSQGEPRPDYWLTVLYKRIVRGPVFSTTAPKDVRVYSACAHPDHFPAGSVVVYMLNPKNVPVTFDIPQFASQPRMIYSLTGWGGDRLSEFMSLNGVKLQLVHDEVPEMKPAHAPPGHVTAPPYSFTFVVFHHAQVPICSER</sequence>
<dbReference type="GO" id="GO:0016020">
    <property type="term" value="C:membrane"/>
    <property type="evidence" value="ECO:0007669"/>
    <property type="project" value="InterPro"/>
</dbReference>
<evidence type="ECO:0000256" key="1">
    <source>
        <dbReference type="ARBA" id="ARBA00009800"/>
    </source>
</evidence>
<comment type="similarity">
    <text evidence="1">Belongs to the glycosyl hydrolase 79 family.</text>
</comment>
<feature type="signal peptide" evidence="2">
    <location>
        <begin position="1"/>
        <end position="22"/>
    </location>
</feature>
<dbReference type="EMBL" id="JBAMIC010000010">
    <property type="protein sequence ID" value="KAK7101419.1"/>
    <property type="molecule type" value="Genomic_DNA"/>
</dbReference>
<dbReference type="InterPro" id="IPR017853">
    <property type="entry name" value="GH"/>
</dbReference>
<dbReference type="PANTHER" id="PTHR46145">
    <property type="entry name" value="HEPARANASE"/>
    <property type="match status" value="1"/>
</dbReference>
<feature type="chain" id="PRO_5042995249" evidence="2">
    <location>
        <begin position="23"/>
        <end position="477"/>
    </location>
</feature>
<dbReference type="GO" id="GO:0031012">
    <property type="term" value="C:extracellular matrix"/>
    <property type="evidence" value="ECO:0007669"/>
    <property type="project" value="TreeGrafter"/>
</dbReference>
<reference evidence="3 4" key="1">
    <citation type="submission" date="2024-02" db="EMBL/GenBank/DDBJ databases">
        <title>Chromosome-scale genome assembly of the rough periwinkle Littorina saxatilis.</title>
        <authorList>
            <person name="De Jode A."/>
            <person name="Faria R."/>
            <person name="Formenti G."/>
            <person name="Sims Y."/>
            <person name="Smith T.P."/>
            <person name="Tracey A."/>
            <person name="Wood J.M.D."/>
            <person name="Zagrodzka Z.B."/>
            <person name="Johannesson K."/>
            <person name="Butlin R.K."/>
            <person name="Leder E.H."/>
        </authorList>
    </citation>
    <scope>NUCLEOTIDE SEQUENCE [LARGE SCALE GENOMIC DNA]</scope>
    <source>
        <strain evidence="3">Snail1</strain>
        <tissue evidence="3">Muscle</tissue>
    </source>
</reference>
<dbReference type="SUPFAM" id="SSF51445">
    <property type="entry name" value="(Trans)glycosidases"/>
    <property type="match status" value="1"/>
</dbReference>
<dbReference type="Proteomes" id="UP001374579">
    <property type="component" value="Unassembled WGS sequence"/>
</dbReference>
<accession>A0AAN9GBF3</accession>
<evidence type="ECO:0000313" key="3">
    <source>
        <dbReference type="EMBL" id="KAK7101419.1"/>
    </source>
</evidence>
<dbReference type="PANTHER" id="PTHR46145:SF4">
    <property type="entry name" value="HEPARANASE"/>
    <property type="match status" value="1"/>
</dbReference>
<evidence type="ECO:0000313" key="4">
    <source>
        <dbReference type="Proteomes" id="UP001374579"/>
    </source>
</evidence>
<keyword evidence="2" id="KW-0732">Signal</keyword>
<protein>
    <submittedName>
        <fullName evidence="3">Uncharacterized protein</fullName>
    </submittedName>
</protein>
<dbReference type="Pfam" id="PF03662">
    <property type="entry name" value="Glyco_hydro_79n"/>
    <property type="match status" value="1"/>
</dbReference>
<dbReference type="AlphaFoldDB" id="A0AAN9GBF3"/>
<name>A0AAN9GBF3_9CAEN</name>